<dbReference type="RefSeq" id="WP_114565917.1">
    <property type="nucleotide sequence ID" value="NZ_QICD01000009.1"/>
</dbReference>
<organism evidence="2 3">
    <name type="scientific">Paraeggerthella hongkongensis</name>
    <dbReference type="NCBI Taxonomy" id="230658"/>
    <lineage>
        <taxon>Bacteria</taxon>
        <taxon>Bacillati</taxon>
        <taxon>Actinomycetota</taxon>
        <taxon>Coriobacteriia</taxon>
        <taxon>Eggerthellales</taxon>
        <taxon>Eggerthellaceae</taxon>
        <taxon>Paraeggerthella</taxon>
    </lineage>
</organism>
<dbReference type="AlphaFoldDB" id="A0A369LNC6"/>
<proteinExistence type="predicted"/>
<feature type="compositionally biased region" description="Basic and acidic residues" evidence="1">
    <location>
        <begin position="34"/>
        <end position="49"/>
    </location>
</feature>
<dbReference type="Proteomes" id="UP000278632">
    <property type="component" value="Unassembled WGS sequence"/>
</dbReference>
<sequence length="130" mass="14783">MAEHYGQVRGFRHRSDQKAVEQPAAPLPKRRGTEKHLEDMVADPSDRRHGTATGYKYGCRCERCRAASREARKKGAERERERRAEVLAEMSADPGHPSHGTYAGYNRYGCRCKSCRRAGHLHYIKTKGGR</sequence>
<feature type="compositionally biased region" description="Basic and acidic residues" evidence="1">
    <location>
        <begin position="70"/>
        <end position="86"/>
    </location>
</feature>
<dbReference type="OrthoDB" id="9895637at2"/>
<dbReference type="EMBL" id="QICD01000009">
    <property type="protein sequence ID" value="RNL44749.1"/>
    <property type="molecule type" value="Genomic_DNA"/>
</dbReference>
<accession>A0A369LNC6</accession>
<reference evidence="3" key="1">
    <citation type="submission" date="2018-05" db="EMBL/GenBank/DDBJ databases">
        <title>Genome Sequencing of selected type strains of the family Eggerthellaceae.</title>
        <authorList>
            <person name="Danylec N."/>
            <person name="Stoll D.A."/>
            <person name="Doetsch A."/>
            <person name="Huch M."/>
        </authorList>
    </citation>
    <scope>NUCLEOTIDE SEQUENCE [LARGE SCALE GENOMIC DNA]</scope>
    <source>
        <strain evidence="3">DSM 16106</strain>
    </source>
</reference>
<feature type="region of interest" description="Disordered" evidence="1">
    <location>
        <begin position="1"/>
        <end position="50"/>
    </location>
</feature>
<evidence type="ECO:0000313" key="2">
    <source>
        <dbReference type="EMBL" id="RNL44749.1"/>
    </source>
</evidence>
<name>A0A369LNC6_9ACTN</name>
<gene>
    <name evidence="2" type="ORF">DMP08_06040</name>
</gene>
<keyword evidence="3" id="KW-1185">Reference proteome</keyword>
<protein>
    <submittedName>
        <fullName evidence="2">Uncharacterized protein</fullName>
    </submittedName>
</protein>
<evidence type="ECO:0000256" key="1">
    <source>
        <dbReference type="SAM" id="MobiDB-lite"/>
    </source>
</evidence>
<feature type="region of interest" description="Disordered" evidence="1">
    <location>
        <begin position="70"/>
        <end position="100"/>
    </location>
</feature>
<comment type="caution">
    <text evidence="2">The sequence shown here is derived from an EMBL/GenBank/DDBJ whole genome shotgun (WGS) entry which is preliminary data.</text>
</comment>
<evidence type="ECO:0000313" key="3">
    <source>
        <dbReference type="Proteomes" id="UP000278632"/>
    </source>
</evidence>